<dbReference type="RefSeq" id="WP_238746637.1">
    <property type="nucleotide sequence ID" value="NZ_JAKOOW010000023.1"/>
</dbReference>
<reference evidence="2 3" key="1">
    <citation type="submission" date="2022-02" db="EMBL/GenBank/DDBJ databases">
        <title>Genome sequence data of Kingella unionensis sp. nov. strain CICC 24913 (CCUG 75125).</title>
        <authorList>
            <person name="Xiao M."/>
        </authorList>
    </citation>
    <scope>NUCLEOTIDE SEQUENCE [LARGE SCALE GENOMIC DNA]</scope>
    <source>
        <strain evidence="2 3">CICC 24913</strain>
    </source>
</reference>
<evidence type="ECO:0000313" key="2">
    <source>
        <dbReference type="EMBL" id="MCG6503964.1"/>
    </source>
</evidence>
<proteinExistence type="predicted"/>
<sequence>MSSINGFGTTFYGECDYQPDGTYLTTYWIILAFVPVIPLYSARIIQTESSFLAGGSLYHYQKLPIHWPQVMRVWGFAAGVALGFAACLVLIGSIPGAQDKGYAAILMVYLAGVLLLPHFLRRRAQKRVGFAPNMVRTPISKPMLLLAVLFVLIIGFAVYENLSR</sequence>
<evidence type="ECO:0008006" key="4">
    <source>
        <dbReference type="Google" id="ProtNLM"/>
    </source>
</evidence>
<gene>
    <name evidence="2" type="ORF">MB824_05585</name>
</gene>
<keyword evidence="1" id="KW-1133">Transmembrane helix</keyword>
<keyword evidence="3" id="KW-1185">Reference proteome</keyword>
<feature type="transmembrane region" description="Helical" evidence="1">
    <location>
        <begin position="73"/>
        <end position="95"/>
    </location>
</feature>
<name>A0ABS9NME7_9NEIS</name>
<accession>A0ABS9NME7</accession>
<protein>
    <recommendedName>
        <fullName evidence="4">Amino acid permease</fullName>
    </recommendedName>
</protein>
<dbReference type="EMBL" id="JAKOOW010000023">
    <property type="protein sequence ID" value="MCG6503964.1"/>
    <property type="molecule type" value="Genomic_DNA"/>
</dbReference>
<feature type="transmembrane region" description="Helical" evidence="1">
    <location>
        <begin position="101"/>
        <end position="120"/>
    </location>
</feature>
<organism evidence="2 3">
    <name type="scientific">Kingella pumchi</name>
    <dbReference type="NCBI Taxonomy" id="2779506"/>
    <lineage>
        <taxon>Bacteria</taxon>
        <taxon>Pseudomonadati</taxon>
        <taxon>Pseudomonadota</taxon>
        <taxon>Betaproteobacteria</taxon>
        <taxon>Neisseriales</taxon>
        <taxon>Neisseriaceae</taxon>
        <taxon>Kingella</taxon>
    </lineage>
</organism>
<keyword evidence="1" id="KW-0812">Transmembrane</keyword>
<feature type="transmembrane region" description="Helical" evidence="1">
    <location>
        <begin position="141"/>
        <end position="159"/>
    </location>
</feature>
<evidence type="ECO:0000313" key="3">
    <source>
        <dbReference type="Proteomes" id="UP001298424"/>
    </source>
</evidence>
<feature type="transmembrane region" description="Helical" evidence="1">
    <location>
        <begin position="26"/>
        <end position="45"/>
    </location>
</feature>
<keyword evidence="1" id="KW-0472">Membrane</keyword>
<evidence type="ECO:0000256" key="1">
    <source>
        <dbReference type="SAM" id="Phobius"/>
    </source>
</evidence>
<dbReference type="Proteomes" id="UP001298424">
    <property type="component" value="Unassembled WGS sequence"/>
</dbReference>
<comment type="caution">
    <text evidence="2">The sequence shown here is derived from an EMBL/GenBank/DDBJ whole genome shotgun (WGS) entry which is preliminary data.</text>
</comment>